<evidence type="ECO:0000313" key="2">
    <source>
        <dbReference type="Proteomes" id="UP001596996"/>
    </source>
</evidence>
<gene>
    <name evidence="1" type="ORF">ACFQ02_00350</name>
</gene>
<comment type="caution">
    <text evidence="1">The sequence shown here is derived from an EMBL/GenBank/DDBJ whole genome shotgun (WGS) entry which is preliminary data.</text>
</comment>
<keyword evidence="2" id="KW-1185">Reference proteome</keyword>
<reference evidence="2" key="1">
    <citation type="journal article" date="2019" name="Int. J. Syst. Evol. Microbiol.">
        <title>The Global Catalogue of Microorganisms (GCM) 10K type strain sequencing project: providing services to taxonomists for standard genome sequencing and annotation.</title>
        <authorList>
            <consortium name="The Broad Institute Genomics Platform"/>
            <consortium name="The Broad Institute Genome Sequencing Center for Infectious Disease"/>
            <person name="Wu L."/>
            <person name="Ma J."/>
        </authorList>
    </citation>
    <scope>NUCLEOTIDE SEQUENCE [LARGE SCALE GENOMIC DNA]</scope>
    <source>
        <strain evidence="2">CCUG 61707</strain>
    </source>
</reference>
<protein>
    <submittedName>
        <fullName evidence="1">Uncharacterized protein</fullName>
    </submittedName>
</protein>
<dbReference type="EMBL" id="JBHTJN010000001">
    <property type="protein sequence ID" value="MFD0965319.1"/>
    <property type="molecule type" value="Genomic_DNA"/>
</dbReference>
<proteinExistence type="predicted"/>
<accession>A0ABW3I5X2</accession>
<evidence type="ECO:0000313" key="1">
    <source>
        <dbReference type="EMBL" id="MFD0965319.1"/>
    </source>
</evidence>
<sequence length="199" mass="22416">MNGIKYDIIADETIQYKGRTLYRIKALKSFADVSKGDKGGYIEHMGNLSQLGDCWIYDNAKVFANASIFNNAIVEENAEICGQAIIFKNARIGKDAKIYGYATIGDVAHIKQNGDMFTRSNYFTVSNITDHGYNITFYLGKSDILVNASCCNNVEELPKQVFCGTINEFEQYISNITRAEVRQPLEDLIKIARLQIRVE</sequence>
<name>A0ABW3I5X2_9PAST</name>
<dbReference type="InterPro" id="IPR011004">
    <property type="entry name" value="Trimer_LpxA-like_sf"/>
</dbReference>
<organism evidence="1 2">
    <name type="scientific">Seminibacterium arietis</name>
    <dbReference type="NCBI Taxonomy" id="1173502"/>
    <lineage>
        <taxon>Bacteria</taxon>
        <taxon>Pseudomonadati</taxon>
        <taxon>Pseudomonadota</taxon>
        <taxon>Gammaproteobacteria</taxon>
        <taxon>Pasteurellales</taxon>
        <taxon>Pasteurellaceae</taxon>
        <taxon>Seminibacterium</taxon>
    </lineage>
</organism>
<dbReference type="SUPFAM" id="SSF51161">
    <property type="entry name" value="Trimeric LpxA-like enzymes"/>
    <property type="match status" value="1"/>
</dbReference>
<dbReference type="Gene3D" id="2.160.10.10">
    <property type="entry name" value="Hexapeptide repeat proteins"/>
    <property type="match status" value="1"/>
</dbReference>
<dbReference type="RefSeq" id="WP_380817848.1">
    <property type="nucleotide sequence ID" value="NZ_JBHTJN010000001.1"/>
</dbReference>
<dbReference type="Proteomes" id="UP001596996">
    <property type="component" value="Unassembled WGS sequence"/>
</dbReference>